<evidence type="ECO:0000256" key="1">
    <source>
        <dbReference type="ARBA" id="ARBA00022729"/>
    </source>
</evidence>
<dbReference type="Pfam" id="PF13517">
    <property type="entry name" value="FG-GAP_3"/>
    <property type="match status" value="3"/>
</dbReference>
<organism evidence="3">
    <name type="scientific">Paraprevotella clara</name>
    <dbReference type="NCBI Taxonomy" id="454154"/>
    <lineage>
        <taxon>Bacteria</taxon>
        <taxon>Pseudomonadati</taxon>
        <taxon>Bacteroidota</taxon>
        <taxon>Bacteroidia</taxon>
        <taxon>Bacteroidales</taxon>
        <taxon>Prevotellaceae</taxon>
        <taxon>Paraprevotella</taxon>
    </lineage>
</organism>
<evidence type="ECO:0000259" key="2">
    <source>
        <dbReference type="PROSITE" id="PS50853"/>
    </source>
</evidence>
<dbReference type="PANTHER" id="PTHR46580">
    <property type="entry name" value="SENSOR KINASE-RELATED"/>
    <property type="match status" value="1"/>
</dbReference>
<dbReference type="InterPro" id="IPR003961">
    <property type="entry name" value="FN3_dom"/>
</dbReference>
<dbReference type="InterPro" id="IPR028994">
    <property type="entry name" value="Integrin_alpha_N"/>
</dbReference>
<dbReference type="InterPro" id="IPR013517">
    <property type="entry name" value="FG-GAP"/>
</dbReference>
<dbReference type="PANTHER" id="PTHR46580:SF4">
    <property type="entry name" value="ATP_GTP-BINDING PROTEIN"/>
    <property type="match status" value="1"/>
</dbReference>
<accession>A0A6N3GJF6</accession>
<dbReference type="RefSeq" id="WP_412442558.1">
    <property type="nucleotide sequence ID" value="NZ_CACRUT010000029.1"/>
</dbReference>
<proteinExistence type="predicted"/>
<dbReference type="EMBL" id="CACRUT010000029">
    <property type="protein sequence ID" value="VYU64290.1"/>
    <property type="molecule type" value="Genomic_DNA"/>
</dbReference>
<feature type="domain" description="Fibronectin type-III" evidence="2">
    <location>
        <begin position="974"/>
        <end position="1092"/>
    </location>
</feature>
<reference evidence="3" key="1">
    <citation type="submission" date="2019-11" db="EMBL/GenBank/DDBJ databases">
        <authorList>
            <person name="Feng L."/>
        </authorList>
    </citation>
    <scope>NUCLEOTIDE SEQUENCE</scope>
    <source>
        <strain evidence="3">PclaraLFYP37</strain>
    </source>
</reference>
<dbReference type="InterPro" id="IPR036116">
    <property type="entry name" value="FN3_sf"/>
</dbReference>
<keyword evidence="1" id="KW-0732">Signal</keyword>
<dbReference type="Gene3D" id="2.130.10.130">
    <property type="entry name" value="Integrin alpha, N-terminal"/>
    <property type="match status" value="2"/>
</dbReference>
<dbReference type="Gene3D" id="2.60.40.1080">
    <property type="match status" value="1"/>
</dbReference>
<name>A0A6N3GJF6_9BACT</name>
<gene>
    <name evidence="3" type="ORF">PCLFYP37_03456</name>
</gene>
<dbReference type="Gene3D" id="2.60.40.10">
    <property type="entry name" value="Immunoglobulins"/>
    <property type="match status" value="1"/>
</dbReference>
<dbReference type="SUPFAM" id="SSF49265">
    <property type="entry name" value="Fibronectin type III"/>
    <property type="match status" value="2"/>
</dbReference>
<dbReference type="PROSITE" id="PS50853">
    <property type="entry name" value="FN3"/>
    <property type="match status" value="2"/>
</dbReference>
<dbReference type="SUPFAM" id="SSF69318">
    <property type="entry name" value="Integrin alpha N-terminal domain"/>
    <property type="match status" value="2"/>
</dbReference>
<protein>
    <submittedName>
        <fullName evidence="3">FG-GAP repeat protein</fullName>
    </submittedName>
</protein>
<dbReference type="SMART" id="SM00060">
    <property type="entry name" value="FN3"/>
    <property type="match status" value="2"/>
</dbReference>
<dbReference type="InterPro" id="IPR013783">
    <property type="entry name" value="Ig-like_fold"/>
</dbReference>
<feature type="domain" description="Fibronectin type-III" evidence="2">
    <location>
        <begin position="450"/>
        <end position="560"/>
    </location>
</feature>
<sequence length="1607" mass="176148">MRTTTLFTLATCLAFTGIRPIAGQELTPLDRTPPTLKSMYYDVNGDGKMEYLGTENNKERFTAWFALDGTVVERVANDVLTIKNILELNGDGKPDFIASNGNDTKMYLSQPNGSYKATNCPSLGNQLTQADLNRDGRTDLVFFKLIQSWPTLYAPYIQLQTADGFQEKPLPLVTDAAELEGMDYSSGGSGMFRVDNTIFSGAWIPERGTSYAQESDRMQALDLNADGYPDLFSPNGTGFISLPDGRYYTASMGTSVTACEVNGDGLTDYVLFDAKTGDVNLMRSTPTGYETERLTNNSNLTDVQVCDLDGDGHQDLLLTIDKTKQTTYAFIIFLRNQGDGTFKKSEQGMEGEYTFHEVVYLDGKPGLTAVKTFINSQGTQQYDFYLFQWDANFNLNETMLLPEGYMLSNPENPFVADLNGDGKLDFLVTPNNMEHYLCTPENARPATVAAPEAPTYAVDAATGLLRVEWKAPSQEPGLTYEVRVGTAPGRGDILQAQSNADGSRRSFSDGNAGTATYMMLNAGTWPEGTYHIAVQAITPNGIGSAWSEETSFENHLVSPAFTASVNELSTADTLHIAPIYAREGANYQYNLQPDGRIVSQNTDGSADIVFESYGQKNVTLSLDGHTFTQGVRVLPFHTETGEDGYSGSVFDLNQDGWAEGFTQRFYTNTQGTFKELMKSFNTDLDISHGGYVVDFNRDGLPDIYGNYLKVNNQQKRFLLNDGNMDFHAYEGEICLNTPSNPIGEHDYLTPIGDMDNDGRVDFAGGTLMYKNTTNGTWEEKRLFEGEEYIEPVAVADFNRDGYLDIVAAYRWDRGTPIYRQRLYLNQGGWKFEARELPAQNSSLTLVGIADVNGDGRPDLIYTDYRKNIYYAYLCDAELYFTERITLPGEPSVDLNHDGLPEYVSVATRDSLIFQDKDGKLAYVENIESFSSSLELIPGNISSASPAGPYLDVDGDGTPDYDANLRIRSSFKNTAPTVPQNVYASQTTDGLTIYWDGATDKETPSHSLRYNLSVKKKGASGEGAYVISPLNLTDNKAQTGEPGYAHYRTATRFTIPTTALEAGQTYEIQVQAVDAWNAHSDFSPVYEYTAQAVSLLSLPGKGRVSWPVPFETTILGSPQIDTDGGVIDGNTIKWSTSGLKTVTLTVDDIVSRAQIEILDLPGMAIDLPQQILAGTPVQATLPEHLLSSEVAFEILRDEGVAFIHEEGQAEATFIFPERDGSYDLNVKAADDVFGEIYQNTRVEVTGNGFAPVIGQIGTDEATGCNRISWSIPTELPAPLQPGTVRIYRETAVSDRYELLGEVPLTDGSYVDETSTPALLSQRYFITMATSYGGESRSSAVHANAHLMVNRAMGHDINLSWTPYEGRDVMQYVILSGPSPDRLTELAAVSGHTLSYTHARTSDEATYYALAVRFDVPQKRASADDARNRSNVVCSADAFDVTMAQSVVITSQEAELKLDQEQPQLHLQAVVLPMSTTLKRVQWSVVEGETLATVAQDGTVSLKDNATGGQVTVEAAATDGSGIRETVTLTAAPYTDITPVEAEEVRIYATGGVIRIEGIRSATTLRLYNLQGTLLHQSEASGDTQISTSGLRGVYILQAGRKTQKLMLR</sequence>
<evidence type="ECO:0000313" key="3">
    <source>
        <dbReference type="EMBL" id="VYU64290.1"/>
    </source>
</evidence>